<comment type="subcellular location">
    <subcellularLocation>
        <location evidence="1">Cytoplasm</location>
        <location evidence="1">Cytoskeleton</location>
        <location evidence="1">Cilium axoneme</location>
    </subcellularLocation>
</comment>
<geneLocation type="mitochondrion" evidence="8"/>
<dbReference type="Pfam" id="PF14926">
    <property type="entry name" value="CFAP300"/>
    <property type="match status" value="1"/>
</dbReference>
<evidence type="ECO:0000313" key="8">
    <source>
        <dbReference type="EMBL" id="SPQ98639.1"/>
    </source>
</evidence>
<dbReference type="STRING" id="37360.A0A0G4IVE5"/>
<keyword evidence="6" id="KW-0966">Cell projection</keyword>
<evidence type="ECO:0000256" key="6">
    <source>
        <dbReference type="ARBA" id="ARBA00023273"/>
    </source>
</evidence>
<protein>
    <recommendedName>
        <fullName evidence="3">Cilia- and flagella-associated protein 300</fullName>
    </recommendedName>
</protein>
<comment type="similarity">
    <text evidence="2">Belongs to the CFAP300 family.</text>
</comment>
<organism evidence="7 9">
    <name type="scientific">Plasmodiophora brassicae</name>
    <name type="common">Clubroot disease agent</name>
    <dbReference type="NCBI Taxonomy" id="37360"/>
    <lineage>
        <taxon>Eukaryota</taxon>
        <taxon>Sar</taxon>
        <taxon>Rhizaria</taxon>
        <taxon>Endomyxa</taxon>
        <taxon>Phytomyxea</taxon>
        <taxon>Plasmodiophorida</taxon>
        <taxon>Plasmodiophoridae</taxon>
        <taxon>Plasmodiophora</taxon>
    </lineage>
</organism>
<accession>A0A0G4IVE5</accession>
<dbReference type="OMA" id="FYHCYGV"/>
<evidence type="ECO:0000313" key="10">
    <source>
        <dbReference type="Proteomes" id="UP000290189"/>
    </source>
</evidence>
<dbReference type="EMBL" id="OVEO01000010">
    <property type="protein sequence ID" value="SPQ98639.1"/>
    <property type="molecule type" value="Genomic_DNA"/>
</dbReference>
<reference evidence="8 10" key="2">
    <citation type="submission" date="2018-03" db="EMBL/GenBank/DDBJ databases">
        <authorList>
            <person name="Fogelqvist J."/>
        </authorList>
    </citation>
    <scope>NUCLEOTIDE SEQUENCE [LARGE SCALE GENOMIC DNA]</scope>
</reference>
<keyword evidence="4" id="KW-0963">Cytoplasm</keyword>
<evidence type="ECO:0000256" key="4">
    <source>
        <dbReference type="ARBA" id="ARBA00022490"/>
    </source>
</evidence>
<dbReference type="Proteomes" id="UP000039324">
    <property type="component" value="Unassembled WGS sequence"/>
</dbReference>
<keyword evidence="9" id="KW-1185">Reference proteome</keyword>
<evidence type="ECO:0000256" key="1">
    <source>
        <dbReference type="ARBA" id="ARBA00004430"/>
    </source>
</evidence>
<evidence type="ECO:0000256" key="5">
    <source>
        <dbReference type="ARBA" id="ARBA00023212"/>
    </source>
</evidence>
<sequence length="269" mass="30002">MVIAIVDGTEEGARAAPAANRWTWRASGEEGRTLGELLGDPDRKALLEKWDVLRGVRIRLFRFDERFDAAAASVPQTTAFLQSLLSSDVFASGFADVVPSKLDLGADAYEVVASAAVDMGIFDVWRDRGVVRPNGSISMCPDCYLDDGVVAQNELQRALYDEESQAYGSVDDHEFIVQLMQMMVLGGPLCQFEDTIQPYLDVVKAFYKYLMNVVKTANDTLQITSKVYRIRDGRLFASPPSPWNRLYVIVDASRRHASVLYFPRGNTAW</sequence>
<dbReference type="PANTHER" id="PTHR31078:SF1">
    <property type="entry name" value="CILIA- AND FLAGELLA-ASSOCIATED PROTEIN 300"/>
    <property type="match status" value="1"/>
</dbReference>
<evidence type="ECO:0000313" key="9">
    <source>
        <dbReference type="Proteomes" id="UP000039324"/>
    </source>
</evidence>
<proteinExistence type="inferred from homology"/>
<keyword evidence="5" id="KW-0206">Cytoskeleton</keyword>
<dbReference type="EMBL" id="CDSF01000089">
    <property type="protein sequence ID" value="CEO99086.1"/>
    <property type="molecule type" value="Genomic_DNA"/>
</dbReference>
<dbReference type="AlphaFoldDB" id="A0A0G4IVE5"/>
<evidence type="ECO:0000256" key="3">
    <source>
        <dbReference type="ARBA" id="ARBA00022174"/>
    </source>
</evidence>
<name>A0A0G4IVE5_PLABS</name>
<dbReference type="InterPro" id="IPR029416">
    <property type="entry name" value="CFAP300"/>
</dbReference>
<dbReference type="OrthoDB" id="10259249at2759"/>
<dbReference type="GO" id="GO:0005930">
    <property type="term" value="C:axoneme"/>
    <property type="evidence" value="ECO:0007669"/>
    <property type="project" value="UniProtKB-SubCell"/>
</dbReference>
<dbReference type="PANTHER" id="PTHR31078">
    <property type="entry name" value="CILIA- AND FLAGELLA-ASSOCIATED PROTEIN 300"/>
    <property type="match status" value="1"/>
</dbReference>
<reference evidence="7 9" key="1">
    <citation type="submission" date="2015-02" db="EMBL/GenBank/DDBJ databases">
        <authorList>
            <person name="Chooi Y.-H."/>
        </authorList>
    </citation>
    <scope>NUCLEOTIDE SEQUENCE [LARGE SCALE GENOMIC DNA]</scope>
    <source>
        <strain evidence="7">E3</strain>
    </source>
</reference>
<keyword evidence="8" id="KW-0496">Mitochondrion</keyword>
<gene>
    <name evidence="7" type="ORF">PBRA_007200</name>
    <name evidence="8" type="ORF">PLBR_LOCUS5854</name>
</gene>
<dbReference type="Proteomes" id="UP000290189">
    <property type="component" value="Unassembled WGS sequence"/>
</dbReference>
<evidence type="ECO:0000256" key="2">
    <source>
        <dbReference type="ARBA" id="ARBA00009205"/>
    </source>
</evidence>
<evidence type="ECO:0000313" key="7">
    <source>
        <dbReference type="EMBL" id="CEO99086.1"/>
    </source>
</evidence>